<dbReference type="CDD" id="cd10279">
    <property type="entry name" value="PQQ_ADH_II"/>
    <property type="match status" value="1"/>
</dbReference>
<keyword evidence="2 11" id="KW-0349">Heme</keyword>
<dbReference type="PROSITE" id="PS00364">
    <property type="entry name" value="BACTERIAL_PQQ_2"/>
    <property type="match status" value="1"/>
</dbReference>
<dbReference type="GO" id="GO:0016614">
    <property type="term" value="F:oxidoreductase activity, acting on CH-OH group of donors"/>
    <property type="evidence" value="ECO:0007669"/>
    <property type="project" value="InterPro"/>
</dbReference>
<dbReference type="GO" id="GO:0030288">
    <property type="term" value="C:outer membrane-bounded periplasmic space"/>
    <property type="evidence" value="ECO:0007669"/>
    <property type="project" value="InterPro"/>
</dbReference>
<dbReference type="Gene3D" id="1.10.760.10">
    <property type="entry name" value="Cytochrome c-like domain"/>
    <property type="match status" value="1"/>
</dbReference>
<evidence type="ECO:0000256" key="3">
    <source>
        <dbReference type="ARBA" id="ARBA00022723"/>
    </source>
</evidence>
<keyword evidence="5 12" id="KW-0106">Calcium</keyword>
<dbReference type="GO" id="GO:0005509">
    <property type="term" value="F:calcium ion binding"/>
    <property type="evidence" value="ECO:0007669"/>
    <property type="project" value="InterPro"/>
</dbReference>
<feature type="binding site" evidence="11">
    <location>
        <position position="86"/>
    </location>
    <ligand>
        <name>pyrroloquinoline quinone</name>
        <dbReference type="ChEBI" id="CHEBI:58442"/>
    </ligand>
</feature>
<dbReference type="InterPro" id="IPR002372">
    <property type="entry name" value="PQQ_rpt_dom"/>
</dbReference>
<evidence type="ECO:0000256" key="4">
    <source>
        <dbReference type="ARBA" id="ARBA00022729"/>
    </source>
</evidence>
<evidence type="ECO:0000256" key="5">
    <source>
        <dbReference type="ARBA" id="ARBA00022837"/>
    </source>
</evidence>
<dbReference type="EMBL" id="SHAH01000133">
    <property type="protein sequence ID" value="RZO73164.1"/>
    <property type="molecule type" value="Genomic_DNA"/>
</dbReference>
<keyword evidence="4 14" id="KW-0732">Signal</keyword>
<evidence type="ECO:0000256" key="12">
    <source>
        <dbReference type="PIRSR" id="PIRSR617512-3"/>
    </source>
</evidence>
<evidence type="ECO:0000313" key="17">
    <source>
        <dbReference type="Proteomes" id="UP000320404"/>
    </source>
</evidence>
<keyword evidence="6 11" id="KW-0634">PQQ</keyword>
<dbReference type="InterPro" id="IPR017512">
    <property type="entry name" value="PQQ_MeOH/EtOH_DH"/>
</dbReference>
<feature type="binding site" description="axial binding residue" evidence="12">
    <location>
        <position position="631"/>
    </location>
    <ligand>
        <name>heme c</name>
        <dbReference type="ChEBI" id="CHEBI:61717"/>
    </ligand>
    <ligandPart>
        <name>Fe</name>
        <dbReference type="ChEBI" id="CHEBI:18248"/>
    </ligandPart>
</feature>
<feature type="active site" description="Proton acceptor" evidence="10">
    <location>
        <position position="321"/>
    </location>
</feature>
<evidence type="ECO:0000256" key="13">
    <source>
        <dbReference type="PIRSR" id="PIRSR617512-4"/>
    </source>
</evidence>
<dbReference type="InterPro" id="IPR036909">
    <property type="entry name" value="Cyt_c-like_dom_sf"/>
</dbReference>
<evidence type="ECO:0000256" key="2">
    <source>
        <dbReference type="ARBA" id="ARBA00022617"/>
    </source>
</evidence>
<dbReference type="Pfam" id="PF13442">
    <property type="entry name" value="Cytochrome_CBB3"/>
    <property type="match status" value="1"/>
</dbReference>
<dbReference type="NCBIfam" id="TIGR03075">
    <property type="entry name" value="PQQ_enz_alc_DH"/>
    <property type="match status" value="1"/>
</dbReference>
<dbReference type="SUPFAM" id="SSF50998">
    <property type="entry name" value="Quinoprotein alcohol dehydrogenase-like"/>
    <property type="match status" value="1"/>
</dbReference>
<name>A0A520RSK3_9GAMM</name>
<feature type="binding site" evidence="11">
    <location>
        <position position="256"/>
    </location>
    <ligand>
        <name>pyrroloquinoline quinone</name>
        <dbReference type="ChEBI" id="CHEBI:58442"/>
    </ligand>
</feature>
<dbReference type="GO" id="GO:0020037">
    <property type="term" value="F:heme binding"/>
    <property type="evidence" value="ECO:0007669"/>
    <property type="project" value="InterPro"/>
</dbReference>
<feature type="binding site" description="covalent" evidence="11">
    <location>
        <position position="630"/>
    </location>
    <ligand>
        <name>heme c</name>
        <dbReference type="ChEBI" id="CHEBI:61717"/>
    </ligand>
</feature>
<dbReference type="Gene3D" id="2.140.10.10">
    <property type="entry name" value="Quinoprotein alcohol dehydrogenase-like superfamily"/>
    <property type="match status" value="1"/>
</dbReference>
<accession>A0A520RSK3</accession>
<evidence type="ECO:0000256" key="9">
    <source>
        <dbReference type="ARBA" id="ARBA00023157"/>
    </source>
</evidence>
<evidence type="ECO:0000256" key="1">
    <source>
        <dbReference type="ARBA" id="ARBA00008156"/>
    </source>
</evidence>
<organism evidence="16 17">
    <name type="scientific">OM182 bacterium</name>
    <dbReference type="NCBI Taxonomy" id="2510334"/>
    <lineage>
        <taxon>Bacteria</taxon>
        <taxon>Pseudomonadati</taxon>
        <taxon>Pseudomonadota</taxon>
        <taxon>Gammaproteobacteria</taxon>
        <taxon>OMG group</taxon>
        <taxon>OM182 clade</taxon>
    </lineage>
</organism>
<gene>
    <name evidence="16" type="ORF">EVA69_06870</name>
</gene>
<dbReference type="InterPro" id="IPR009056">
    <property type="entry name" value="Cyt_c-like_dom"/>
</dbReference>
<feature type="binding site" evidence="11">
    <location>
        <begin position="198"/>
        <end position="199"/>
    </location>
    <ligand>
        <name>pyrroloquinoline quinone</name>
        <dbReference type="ChEBI" id="CHEBI:58442"/>
    </ligand>
</feature>
<sequence length="700" mass="75571">MTFRAIGLAGLTLAVALPVAAQQSEYGAAIDAERLQGADSENESWLSYGRTYDEQRYSPLDQINRDTVSELGLSWYADMTTSRGQESTPVVVDGALYITTAWSLVHAFDVRSGERLWTYDPQVDRAKGRDACCDVVNRGVAAWDGKIFVGTLDGRLVALDSASGDVEWEVATVDASLPYTITGAPRVVKGKVLIGNGGAEYGVRGFVTAYDAETGEQAWRFYTVPGNPADGYESDVMTAAADTWTGAWWNLGGGGTVWDAMAYDPELDLLYIGVGNGSPWNQALRSPGGGDNLFLSSIVALDPDDGSYRWHYQTTPGETWDYTATQHIMLADLEIEGDIRRVVMQAPKNGFFYVLDAEDGELISANNYTPVNWATHIDLQTGRPVEVADARYEKSNNPAIVLPGPLGGHNWYPMAFSQDTGLVYIPVTENFMGYVADGEFVTDPDGWNTGVDFGRGFQLVMSQPEIPSNASLLKAWNPVTQEEVWRVQHPIGEGNAGVLATAGGLVFQGTRSGEFVAYNDETGEALWTDYVQAGVMAAPATFTVDGEQHIALLVGSPALPKAGPGAAEPTTVASRNNSRLLIYRAGGDAMLPSNPITTSVEGDFEIPQIEASNELLSQGETAYNRNCSVCHGPMGISLRADTYPDLRLSRRIATQNSWAAVVLEGELSDAGMVSFDSELSDSDAEAIRTYIINQANLTLQ</sequence>
<feature type="binding site" description="covalent" evidence="11">
    <location>
        <position position="627"/>
    </location>
    <ligand>
        <name>heme c</name>
        <dbReference type="ChEBI" id="CHEBI:61717"/>
    </ligand>
</feature>
<evidence type="ECO:0000256" key="8">
    <source>
        <dbReference type="ARBA" id="ARBA00023004"/>
    </source>
</evidence>
<dbReference type="SUPFAM" id="SSF46626">
    <property type="entry name" value="Cytochrome c"/>
    <property type="match status" value="1"/>
</dbReference>
<keyword evidence="3 12" id="KW-0479">Metal-binding</keyword>
<dbReference type="EC" id="1.1.2.-" evidence="16"/>
<evidence type="ECO:0000256" key="10">
    <source>
        <dbReference type="PIRSR" id="PIRSR617512-1"/>
    </source>
</evidence>
<comment type="cofactor">
    <cofactor evidence="11">
        <name>pyrroloquinoline quinone</name>
        <dbReference type="ChEBI" id="CHEBI:58442"/>
    </cofactor>
    <text evidence="11">Binds 1 PQQ group per subunit.</text>
</comment>
<feature type="binding site" evidence="11">
    <location>
        <position position="138"/>
    </location>
    <ligand>
        <name>pyrroloquinoline quinone</name>
        <dbReference type="ChEBI" id="CHEBI:58442"/>
    </ligand>
</feature>
<feature type="disulfide bond" evidence="13">
    <location>
        <begin position="132"/>
        <end position="133"/>
    </location>
</feature>
<evidence type="ECO:0000256" key="7">
    <source>
        <dbReference type="ARBA" id="ARBA00023002"/>
    </source>
</evidence>
<comment type="similarity">
    <text evidence="1">Belongs to the bacterial PQQ dehydrogenase family.</text>
</comment>
<evidence type="ECO:0000256" key="11">
    <source>
        <dbReference type="PIRSR" id="PIRSR617512-2"/>
    </source>
</evidence>
<dbReference type="GO" id="GO:0009055">
    <property type="term" value="F:electron transfer activity"/>
    <property type="evidence" value="ECO:0007669"/>
    <property type="project" value="InterPro"/>
</dbReference>
<feature type="binding site" evidence="12">
    <location>
        <position position="276"/>
    </location>
    <ligand>
        <name>Ca(2+)</name>
        <dbReference type="ChEBI" id="CHEBI:29108"/>
    </ligand>
</feature>
<feature type="binding site" evidence="11">
    <location>
        <begin position="410"/>
        <end position="411"/>
    </location>
    <ligand>
        <name>pyrroloquinoline quinone</name>
        <dbReference type="ChEBI" id="CHEBI:58442"/>
    </ligand>
</feature>
<proteinExistence type="inferred from homology"/>
<dbReference type="InterPro" id="IPR018391">
    <property type="entry name" value="PQQ_b-propeller_rpt"/>
</dbReference>
<reference evidence="16 17" key="1">
    <citation type="submission" date="2019-02" db="EMBL/GenBank/DDBJ databases">
        <title>Prokaryotic population dynamics and viral predation in marine succession experiment using metagenomics: the confinement effect.</title>
        <authorList>
            <person name="Haro-Moreno J.M."/>
            <person name="Rodriguez-Valera F."/>
            <person name="Lopez-Perez M."/>
        </authorList>
    </citation>
    <scope>NUCLEOTIDE SEQUENCE [LARGE SCALE GENOMIC DNA]</scope>
    <source>
        <strain evidence="16">MED-G158</strain>
    </source>
</reference>
<dbReference type="Proteomes" id="UP000320404">
    <property type="component" value="Unassembled WGS sequence"/>
</dbReference>
<keyword evidence="7 16" id="KW-0560">Oxidoreductase</keyword>
<protein>
    <submittedName>
        <fullName evidence="16">PQQ-dependent dehydrogenase, methanol/ethanol family</fullName>
        <ecNumber evidence="16">1.1.2.-</ecNumber>
    </submittedName>
</protein>
<comment type="cofactor">
    <cofactor evidence="11">
        <name>heme c</name>
        <dbReference type="ChEBI" id="CHEBI:61717"/>
    </cofactor>
    <text evidence="11">Binds 1 heme c group per subunit.</text>
</comment>
<keyword evidence="9 13" id="KW-1015">Disulfide bond</keyword>
<dbReference type="InterPro" id="IPR011047">
    <property type="entry name" value="Quinoprotein_ADH-like_sf"/>
</dbReference>
<dbReference type="InterPro" id="IPR001479">
    <property type="entry name" value="Quinoprotein_DH_CS"/>
</dbReference>
<feature type="binding site" evidence="11">
    <location>
        <position position="348"/>
    </location>
    <ligand>
        <name>pyrroloquinoline quinone</name>
        <dbReference type="ChEBI" id="CHEBI:58442"/>
    </ligand>
</feature>
<dbReference type="PROSITE" id="PS51007">
    <property type="entry name" value="CYTC"/>
    <property type="match status" value="1"/>
</dbReference>
<dbReference type="PANTHER" id="PTHR32303">
    <property type="entry name" value="QUINOPROTEIN ALCOHOL DEHYDROGENASE (CYTOCHROME C)"/>
    <property type="match status" value="1"/>
</dbReference>
<feature type="binding site" evidence="12">
    <location>
        <position position="321"/>
    </location>
    <ligand>
        <name>Ca(2+)</name>
        <dbReference type="ChEBI" id="CHEBI:29108"/>
    </ligand>
</feature>
<evidence type="ECO:0000259" key="15">
    <source>
        <dbReference type="PROSITE" id="PS51007"/>
    </source>
</evidence>
<feature type="signal peptide" evidence="14">
    <location>
        <begin position="1"/>
        <end position="21"/>
    </location>
</feature>
<comment type="caution">
    <text evidence="16">The sequence shown here is derived from an EMBL/GenBank/DDBJ whole genome shotgun (WGS) entry which is preliminary data.</text>
</comment>
<evidence type="ECO:0000313" key="16">
    <source>
        <dbReference type="EMBL" id="RZO73164.1"/>
    </source>
</evidence>
<dbReference type="GO" id="GO:0016020">
    <property type="term" value="C:membrane"/>
    <property type="evidence" value="ECO:0007669"/>
    <property type="project" value="InterPro"/>
</dbReference>
<keyword evidence="8 12" id="KW-0408">Iron</keyword>
<dbReference type="Pfam" id="PF01011">
    <property type="entry name" value="PQQ"/>
    <property type="match status" value="2"/>
</dbReference>
<dbReference type="SMART" id="SM00564">
    <property type="entry name" value="PQQ"/>
    <property type="match status" value="5"/>
</dbReference>
<feature type="binding site" evidence="11">
    <location>
        <position position="182"/>
    </location>
    <ligand>
        <name>pyrroloquinoline quinone</name>
        <dbReference type="ChEBI" id="CHEBI:58442"/>
    </ligand>
</feature>
<comment type="cofactor">
    <cofactor evidence="12">
        <name>Ca(2+)</name>
        <dbReference type="ChEBI" id="CHEBI:29108"/>
    </cofactor>
    <text evidence="12">Binds 1 Ca(2+) ion per subunit.</text>
</comment>
<feature type="binding site" evidence="12">
    <location>
        <position position="200"/>
    </location>
    <ligand>
        <name>Ca(2+)</name>
        <dbReference type="ChEBI" id="CHEBI:29108"/>
    </ligand>
</feature>
<evidence type="ECO:0000256" key="14">
    <source>
        <dbReference type="SAM" id="SignalP"/>
    </source>
</evidence>
<feature type="binding site" description="axial binding residue" evidence="12">
    <location>
        <position position="672"/>
    </location>
    <ligand>
        <name>heme c</name>
        <dbReference type="ChEBI" id="CHEBI:61717"/>
    </ligand>
    <ligandPart>
        <name>Fe</name>
        <dbReference type="ChEBI" id="CHEBI:18248"/>
    </ligandPart>
</feature>
<evidence type="ECO:0000256" key="6">
    <source>
        <dbReference type="ARBA" id="ARBA00022891"/>
    </source>
</evidence>
<dbReference type="AlphaFoldDB" id="A0A520RSK3"/>
<feature type="chain" id="PRO_5021771067" evidence="14">
    <location>
        <begin position="22"/>
        <end position="700"/>
    </location>
</feature>
<feature type="domain" description="Cytochrome c" evidence="15">
    <location>
        <begin position="614"/>
        <end position="695"/>
    </location>
</feature>